<dbReference type="PRINTS" id="PR01071">
    <property type="entry name" value="ACOABIOTINCC"/>
</dbReference>
<evidence type="ECO:0000256" key="9">
    <source>
        <dbReference type="RuleBase" id="RU364072"/>
    </source>
</evidence>
<evidence type="ECO:0000259" key="11">
    <source>
        <dbReference type="PROSITE" id="PS50968"/>
    </source>
</evidence>
<dbReference type="PROSITE" id="PS50968">
    <property type="entry name" value="BIOTINYL_LIPOYL"/>
    <property type="match status" value="1"/>
</dbReference>
<feature type="region of interest" description="Disordered" evidence="10">
    <location>
        <begin position="40"/>
        <end position="67"/>
    </location>
</feature>
<comment type="function">
    <text evidence="1 9">This protein is a component of the acetyl coenzyme A carboxylase complex; first, biotin carboxylase catalyzes the carboxylation of the carrier protein and then the transcarboxylase transfers the carboxyl group to form malonyl-CoA.</text>
</comment>
<evidence type="ECO:0000256" key="7">
    <source>
        <dbReference type="ARBA" id="ARBA00023160"/>
    </source>
</evidence>
<dbReference type="NCBIfam" id="NF005457">
    <property type="entry name" value="PRK07051.1"/>
    <property type="match status" value="1"/>
</dbReference>
<dbReference type="PANTHER" id="PTHR45266">
    <property type="entry name" value="OXALOACETATE DECARBOXYLASE ALPHA CHAIN"/>
    <property type="match status" value="1"/>
</dbReference>
<dbReference type="InterPro" id="IPR050709">
    <property type="entry name" value="Biotin_Carboxyl_Carrier/Decarb"/>
</dbReference>
<dbReference type="EMBL" id="JBBKZV010000002">
    <property type="protein sequence ID" value="MEJ8821354.1"/>
    <property type="molecule type" value="Genomic_DNA"/>
</dbReference>
<dbReference type="InterPro" id="IPR000089">
    <property type="entry name" value="Biotin_lipoyl"/>
</dbReference>
<dbReference type="RefSeq" id="WP_340362405.1">
    <property type="nucleotide sequence ID" value="NZ_JBBKZV010000002.1"/>
</dbReference>
<dbReference type="InterPro" id="IPR001249">
    <property type="entry name" value="AcCoA_biotinCC"/>
</dbReference>
<evidence type="ECO:0000256" key="1">
    <source>
        <dbReference type="ARBA" id="ARBA00003761"/>
    </source>
</evidence>
<proteinExistence type="predicted"/>
<comment type="caution">
    <text evidence="12">The sequence shown here is derived from an EMBL/GenBank/DDBJ whole genome shotgun (WGS) entry which is preliminary data.</text>
</comment>
<keyword evidence="13" id="KW-1185">Reference proteome</keyword>
<gene>
    <name evidence="12" type="primary">accB</name>
    <name evidence="12" type="ORF">WKW80_04790</name>
</gene>
<sequence>MPLSHTDVRRILEILDSAEHLESLDVTVGEFELHARKPGASASIRERAPQASASRPAASAQGAADAAASAAPPAPAAAATAGSEALTEVPEGLVAVRAPMVGTFYLRPSPDQPEFVTVGAAVQAGDTVCLVEVMKMFNTVRSEVAGTVERILVGNGKPVTHDQILMLVKPVKGV</sequence>
<dbReference type="InterPro" id="IPR011053">
    <property type="entry name" value="Single_hybrid_motif"/>
</dbReference>
<keyword evidence="8 9" id="KW-0092">Biotin</keyword>
<evidence type="ECO:0000313" key="12">
    <source>
        <dbReference type="EMBL" id="MEJ8821354.1"/>
    </source>
</evidence>
<dbReference type="PROSITE" id="PS00188">
    <property type="entry name" value="BIOTIN"/>
    <property type="match status" value="1"/>
</dbReference>
<dbReference type="CDD" id="cd06850">
    <property type="entry name" value="biotinyl_domain"/>
    <property type="match status" value="1"/>
</dbReference>
<dbReference type="Proteomes" id="UP001363010">
    <property type="component" value="Unassembled WGS sequence"/>
</dbReference>
<dbReference type="InterPro" id="IPR001882">
    <property type="entry name" value="Biotin_BS"/>
</dbReference>
<protein>
    <recommendedName>
        <fullName evidence="3 9">Biotin carboxyl carrier protein of acetyl-CoA carboxylase</fullName>
    </recommendedName>
</protein>
<dbReference type="PANTHER" id="PTHR45266:SF3">
    <property type="entry name" value="OXALOACETATE DECARBOXYLASE ALPHA CHAIN"/>
    <property type="match status" value="1"/>
</dbReference>
<keyword evidence="12" id="KW-0436">Ligase</keyword>
<dbReference type="Gene3D" id="2.40.50.100">
    <property type="match status" value="1"/>
</dbReference>
<feature type="domain" description="Lipoyl-binding" evidence="11">
    <location>
        <begin position="93"/>
        <end position="169"/>
    </location>
</feature>
<feature type="compositionally biased region" description="Low complexity" evidence="10">
    <location>
        <begin position="49"/>
        <end position="67"/>
    </location>
</feature>
<dbReference type="Pfam" id="PF00364">
    <property type="entry name" value="Biotin_lipoyl"/>
    <property type="match status" value="1"/>
</dbReference>
<keyword evidence="7 9" id="KW-0275">Fatty acid biosynthesis</keyword>
<dbReference type="SUPFAM" id="SSF51230">
    <property type="entry name" value="Single hybrid motif"/>
    <property type="match status" value="1"/>
</dbReference>
<keyword evidence="6 9" id="KW-0443">Lipid metabolism</keyword>
<dbReference type="NCBIfam" id="TIGR00531">
    <property type="entry name" value="BCCP"/>
    <property type="match status" value="1"/>
</dbReference>
<comment type="pathway">
    <text evidence="2 9">Lipid metabolism; fatty acid biosynthesis.</text>
</comment>
<dbReference type="GO" id="GO:0003989">
    <property type="term" value="F:acetyl-CoA carboxylase activity"/>
    <property type="evidence" value="ECO:0007669"/>
    <property type="project" value="UniProtKB-EC"/>
</dbReference>
<evidence type="ECO:0000256" key="10">
    <source>
        <dbReference type="SAM" id="MobiDB-lite"/>
    </source>
</evidence>
<evidence type="ECO:0000256" key="2">
    <source>
        <dbReference type="ARBA" id="ARBA00005194"/>
    </source>
</evidence>
<evidence type="ECO:0000256" key="4">
    <source>
        <dbReference type="ARBA" id="ARBA00022516"/>
    </source>
</evidence>
<evidence type="ECO:0000256" key="5">
    <source>
        <dbReference type="ARBA" id="ARBA00022832"/>
    </source>
</evidence>
<organism evidence="12 13">
    <name type="scientific">Variovorax humicola</name>
    <dbReference type="NCBI Taxonomy" id="1769758"/>
    <lineage>
        <taxon>Bacteria</taxon>
        <taxon>Pseudomonadati</taxon>
        <taxon>Pseudomonadota</taxon>
        <taxon>Betaproteobacteria</taxon>
        <taxon>Burkholderiales</taxon>
        <taxon>Comamonadaceae</taxon>
        <taxon>Variovorax</taxon>
    </lineage>
</organism>
<evidence type="ECO:0000313" key="13">
    <source>
        <dbReference type="Proteomes" id="UP001363010"/>
    </source>
</evidence>
<keyword evidence="4 9" id="KW-0444">Lipid biosynthesis</keyword>
<reference evidence="12 13" key="1">
    <citation type="submission" date="2024-03" db="EMBL/GenBank/DDBJ databases">
        <title>Novel species of the genus Variovorax.</title>
        <authorList>
            <person name="Liu Q."/>
            <person name="Xin Y.-H."/>
        </authorList>
    </citation>
    <scope>NUCLEOTIDE SEQUENCE [LARGE SCALE GENOMIC DNA]</scope>
    <source>
        <strain evidence="12 13">KACC 18501</strain>
    </source>
</reference>
<evidence type="ECO:0000256" key="3">
    <source>
        <dbReference type="ARBA" id="ARBA00017562"/>
    </source>
</evidence>
<name>A0ABU8VU74_9BURK</name>
<evidence type="ECO:0000256" key="8">
    <source>
        <dbReference type="ARBA" id="ARBA00023267"/>
    </source>
</evidence>
<keyword evidence="5 9" id="KW-0276">Fatty acid metabolism</keyword>
<evidence type="ECO:0000256" key="6">
    <source>
        <dbReference type="ARBA" id="ARBA00023098"/>
    </source>
</evidence>
<accession>A0ABU8VU74</accession>